<feature type="chain" id="PRO_5009321474" evidence="10">
    <location>
        <begin position="22"/>
        <end position="523"/>
    </location>
</feature>
<keyword evidence="2" id="KW-0813">Transport</keyword>
<dbReference type="WBParaSite" id="maker-uti_cns_0045766-snap-gene-0.2-mRNA-1">
    <property type="protein sequence ID" value="maker-uti_cns_0045766-snap-gene-0.2-mRNA-1"/>
    <property type="gene ID" value="maker-uti_cns_0045766-snap-gene-0.2"/>
</dbReference>
<dbReference type="GO" id="GO:0005516">
    <property type="term" value="F:calmodulin binding"/>
    <property type="evidence" value="ECO:0007669"/>
    <property type="project" value="InterPro"/>
</dbReference>
<keyword evidence="6 9" id="KW-0472">Membrane</keyword>
<dbReference type="InterPro" id="IPR013099">
    <property type="entry name" value="K_chnl_dom"/>
</dbReference>
<dbReference type="InterPro" id="IPR036122">
    <property type="entry name" value="CaM-bd_dom_sf"/>
</dbReference>
<evidence type="ECO:0000256" key="3">
    <source>
        <dbReference type="ARBA" id="ARBA00022692"/>
    </source>
</evidence>
<evidence type="ECO:0000259" key="11">
    <source>
        <dbReference type="SMART" id="SM01053"/>
    </source>
</evidence>
<keyword evidence="10" id="KW-0732">Signal</keyword>
<proteinExistence type="predicted"/>
<protein>
    <submittedName>
        <fullName evidence="13">CaMBD domain-containing protein</fullName>
    </submittedName>
</protein>
<feature type="signal peptide" evidence="10">
    <location>
        <begin position="1"/>
        <end position="21"/>
    </location>
</feature>
<dbReference type="SMART" id="SM01053">
    <property type="entry name" value="CaMBD"/>
    <property type="match status" value="1"/>
</dbReference>
<dbReference type="SUPFAM" id="SSF81324">
    <property type="entry name" value="Voltage-gated potassium channels"/>
    <property type="match status" value="1"/>
</dbReference>
<feature type="coiled-coil region" evidence="8">
    <location>
        <begin position="361"/>
        <end position="388"/>
    </location>
</feature>
<dbReference type="GO" id="GO:0016020">
    <property type="term" value="C:membrane"/>
    <property type="evidence" value="ECO:0007669"/>
    <property type="project" value="UniProtKB-SubCell"/>
</dbReference>
<name>A0A1I8J573_9PLAT</name>
<reference evidence="13" key="1">
    <citation type="submission" date="2016-11" db="UniProtKB">
        <authorList>
            <consortium name="WormBaseParasite"/>
        </authorList>
    </citation>
    <scope>IDENTIFICATION</scope>
</reference>
<evidence type="ECO:0000256" key="6">
    <source>
        <dbReference type="ARBA" id="ARBA00023136"/>
    </source>
</evidence>
<keyword evidence="8" id="KW-0175">Coiled coil</keyword>
<evidence type="ECO:0000256" key="5">
    <source>
        <dbReference type="ARBA" id="ARBA00023065"/>
    </source>
</evidence>
<feature type="domain" description="Calmodulin-binding" evidence="11">
    <location>
        <begin position="283"/>
        <end position="356"/>
    </location>
</feature>
<keyword evidence="5" id="KW-0406">Ion transport</keyword>
<dbReference type="Pfam" id="PF02888">
    <property type="entry name" value="CaMBD"/>
    <property type="match status" value="1"/>
</dbReference>
<evidence type="ECO:0000256" key="10">
    <source>
        <dbReference type="SAM" id="SignalP"/>
    </source>
</evidence>
<evidence type="ECO:0000256" key="7">
    <source>
        <dbReference type="ARBA" id="ARBA00023303"/>
    </source>
</evidence>
<keyword evidence="3 9" id="KW-0812">Transmembrane</keyword>
<keyword evidence="4 9" id="KW-1133">Transmembrane helix</keyword>
<dbReference type="PANTHER" id="PTHR10153">
    <property type="entry name" value="SMALL CONDUCTANCE CALCIUM-ACTIVATED POTASSIUM CHANNEL"/>
    <property type="match status" value="1"/>
</dbReference>
<feature type="transmembrane region" description="Helical" evidence="9">
    <location>
        <begin position="216"/>
        <end position="233"/>
    </location>
</feature>
<feature type="transmembrane region" description="Helical" evidence="9">
    <location>
        <begin position="411"/>
        <end position="430"/>
    </location>
</feature>
<evidence type="ECO:0000256" key="1">
    <source>
        <dbReference type="ARBA" id="ARBA00004141"/>
    </source>
</evidence>
<dbReference type="InterPro" id="IPR015449">
    <property type="entry name" value="K_chnl_Ca-activ_SK"/>
</dbReference>
<dbReference type="Proteomes" id="UP000095280">
    <property type="component" value="Unplaced"/>
</dbReference>
<organism evidence="12 13">
    <name type="scientific">Macrostomum lignano</name>
    <dbReference type="NCBI Taxonomy" id="282301"/>
    <lineage>
        <taxon>Eukaryota</taxon>
        <taxon>Metazoa</taxon>
        <taxon>Spiralia</taxon>
        <taxon>Lophotrochozoa</taxon>
        <taxon>Platyhelminthes</taxon>
        <taxon>Rhabditophora</taxon>
        <taxon>Macrostomorpha</taxon>
        <taxon>Macrostomida</taxon>
        <taxon>Macrostomidae</taxon>
        <taxon>Macrostomum</taxon>
    </lineage>
</organism>
<dbReference type="AlphaFoldDB" id="A0A1I8J573"/>
<evidence type="ECO:0000256" key="9">
    <source>
        <dbReference type="SAM" id="Phobius"/>
    </source>
</evidence>
<dbReference type="Pfam" id="PF07885">
    <property type="entry name" value="Ion_trans_2"/>
    <property type="match status" value="1"/>
</dbReference>
<dbReference type="InterPro" id="IPR004178">
    <property type="entry name" value="CaM-bd_dom"/>
</dbReference>
<keyword evidence="12" id="KW-1185">Reference proteome</keyword>
<evidence type="ECO:0000256" key="4">
    <source>
        <dbReference type="ARBA" id="ARBA00022989"/>
    </source>
</evidence>
<dbReference type="SUPFAM" id="SSF81327">
    <property type="entry name" value="Small-conductance potassium channel"/>
    <property type="match status" value="1"/>
</dbReference>
<evidence type="ECO:0000256" key="2">
    <source>
        <dbReference type="ARBA" id="ARBA00022448"/>
    </source>
</evidence>
<dbReference type="GO" id="GO:0016286">
    <property type="term" value="F:small conductance calcium-activated potassium channel activity"/>
    <property type="evidence" value="ECO:0007669"/>
    <property type="project" value="InterPro"/>
</dbReference>
<dbReference type="Gene3D" id="1.10.287.70">
    <property type="match status" value="2"/>
</dbReference>
<dbReference type="Pfam" id="PF03530">
    <property type="entry name" value="SK_channel"/>
    <property type="match status" value="1"/>
</dbReference>
<evidence type="ECO:0000313" key="12">
    <source>
        <dbReference type="Proteomes" id="UP000095280"/>
    </source>
</evidence>
<feature type="transmembrane region" description="Helical" evidence="9">
    <location>
        <begin position="245"/>
        <end position="265"/>
    </location>
</feature>
<evidence type="ECO:0000256" key="8">
    <source>
        <dbReference type="SAM" id="Coils"/>
    </source>
</evidence>
<feature type="transmembrane region" description="Helical" evidence="9">
    <location>
        <begin position="185"/>
        <end position="204"/>
    </location>
</feature>
<comment type="subcellular location">
    <subcellularLocation>
        <location evidence="1">Membrane</location>
        <topology evidence="1">Multi-pass membrane protein</topology>
    </subcellularLocation>
</comment>
<sequence length="523" mass="59775">MLADLSLLFALLGVALMVAEAELCMAGTLRKDQAGSAILKSFISLSTAILLGFIVLYHWLDLQVFMIDNSMENYRLVLDAGRVFRLALELAVCAVHPPPTNRTDEAQLLQQTHQPREGQLDQHLVPFDVILGLPMFLRFYLICRVLMLHSRLFQDASSQSLGALNRVPFNFRFIFKSMMSMYPEYVLTAAALVLFIWASWATRACEMYRGKKQRNFLNSMWLTAITFLTVGYGDVVPETYCSRGVAVLTGIFGTGVTALVVAVLARRLELSRAEKYVHNFVIDTELDKRMRHSAANILKEGWLAYKFRRSGDAAASLRHQRKLLHSIYQIRQLRSDQRRLADNSIGLLEVHKNQGFILTGVQQLHSRIREAEARMVNIDDKLDRLLSRADCNTTFNQRHYDKRFLKAQQKLFFLLVLSLMWGGFAIAPFVRMLTAEPTEVKVCKNAADADVTNGLCRRYPARAAALALPRVDWRSRSCTGCYYRVSDRQRQFRQLLRHCLVQRRKRNQSTCLSRTQLPMPLTA</sequence>
<keyword evidence="7" id="KW-0407">Ion channel</keyword>
<feature type="transmembrane region" description="Helical" evidence="9">
    <location>
        <begin position="37"/>
        <end position="60"/>
    </location>
</feature>
<evidence type="ECO:0000313" key="13">
    <source>
        <dbReference type="WBParaSite" id="maker-uti_cns_0045766-snap-gene-0.2-mRNA-1"/>
    </source>
</evidence>
<accession>A0A1I8J573</accession>